<gene>
    <name evidence="2" type="ORF">ROHU_035417</name>
    <name evidence="3" type="ORF">ROHU_035418</name>
    <name evidence="4" type="ORF">ROHU_036937</name>
</gene>
<dbReference type="EMBL" id="QBIY01012698">
    <property type="protein sequence ID" value="RXN18854.1"/>
    <property type="molecule type" value="Genomic_DNA"/>
</dbReference>
<dbReference type="Proteomes" id="UP000290572">
    <property type="component" value="Unassembled WGS sequence"/>
</dbReference>
<evidence type="ECO:0000313" key="5">
    <source>
        <dbReference type="Proteomes" id="UP000290572"/>
    </source>
</evidence>
<evidence type="ECO:0000313" key="3">
    <source>
        <dbReference type="EMBL" id="RXN07914.1"/>
    </source>
</evidence>
<dbReference type="EMBL" id="QBIY01013335">
    <property type="protein sequence ID" value="RXN07913.1"/>
    <property type="molecule type" value="Genomic_DNA"/>
</dbReference>
<evidence type="ECO:0000313" key="4">
    <source>
        <dbReference type="EMBL" id="RXN18854.1"/>
    </source>
</evidence>
<evidence type="ECO:0000313" key="2">
    <source>
        <dbReference type="EMBL" id="RXN07913.1"/>
    </source>
</evidence>
<dbReference type="AlphaFoldDB" id="A0A498LMC9"/>
<keyword evidence="5" id="KW-1185">Reference proteome</keyword>
<proteinExistence type="predicted"/>
<comment type="caution">
    <text evidence="3">The sequence shown here is derived from an EMBL/GenBank/DDBJ whole genome shotgun (WGS) entry which is preliminary data.</text>
</comment>
<dbReference type="EMBL" id="QBIY01013335">
    <property type="protein sequence ID" value="RXN07914.1"/>
    <property type="molecule type" value="Genomic_DNA"/>
</dbReference>
<accession>A0A498LMC9</accession>
<feature type="compositionally biased region" description="Low complexity" evidence="1">
    <location>
        <begin position="18"/>
        <end position="27"/>
    </location>
</feature>
<sequence>MASSAAKSARHISRFVPRMRSPAARRGAAGGRSRDAPSSWGKTRSGREFGSGGDAPATRHFASTKVPVLEDPLGSGSSRVTTAAPGRH</sequence>
<evidence type="ECO:0000256" key="1">
    <source>
        <dbReference type="SAM" id="MobiDB-lite"/>
    </source>
</evidence>
<name>A0A498LMC9_LABRO</name>
<protein>
    <submittedName>
        <fullName evidence="3">Uncharacterized protein</fullName>
    </submittedName>
</protein>
<organism evidence="3 5">
    <name type="scientific">Labeo rohita</name>
    <name type="common">Indian major carp</name>
    <name type="synonym">Cyprinus rohita</name>
    <dbReference type="NCBI Taxonomy" id="84645"/>
    <lineage>
        <taxon>Eukaryota</taxon>
        <taxon>Metazoa</taxon>
        <taxon>Chordata</taxon>
        <taxon>Craniata</taxon>
        <taxon>Vertebrata</taxon>
        <taxon>Euteleostomi</taxon>
        <taxon>Actinopterygii</taxon>
        <taxon>Neopterygii</taxon>
        <taxon>Teleostei</taxon>
        <taxon>Ostariophysi</taxon>
        <taxon>Cypriniformes</taxon>
        <taxon>Cyprinidae</taxon>
        <taxon>Labeoninae</taxon>
        <taxon>Labeonini</taxon>
        <taxon>Labeo</taxon>
    </lineage>
</organism>
<reference evidence="3 5" key="1">
    <citation type="submission" date="2018-03" db="EMBL/GenBank/DDBJ databases">
        <title>Draft genome sequence of Rohu Carp (Labeo rohita).</title>
        <authorList>
            <person name="Das P."/>
            <person name="Kushwaha B."/>
            <person name="Joshi C.G."/>
            <person name="Kumar D."/>
            <person name="Nagpure N.S."/>
            <person name="Sahoo L."/>
            <person name="Das S.P."/>
            <person name="Bit A."/>
            <person name="Patnaik S."/>
            <person name="Meher P.K."/>
            <person name="Jayasankar P."/>
            <person name="Koringa P.G."/>
            <person name="Patel N.V."/>
            <person name="Hinsu A.T."/>
            <person name="Kumar R."/>
            <person name="Pandey M."/>
            <person name="Agarwal S."/>
            <person name="Srivastava S."/>
            <person name="Singh M."/>
            <person name="Iquebal M.A."/>
            <person name="Jaiswal S."/>
            <person name="Angadi U.B."/>
            <person name="Kumar N."/>
            <person name="Raza M."/>
            <person name="Shah T.M."/>
            <person name="Rai A."/>
            <person name="Jena J.K."/>
        </authorList>
    </citation>
    <scope>NUCLEOTIDE SEQUENCE [LARGE SCALE GENOMIC DNA]</scope>
    <source>
        <strain evidence="3">DASCIFA01</strain>
        <tissue evidence="3">Testis</tissue>
    </source>
</reference>
<feature type="region of interest" description="Disordered" evidence="1">
    <location>
        <begin position="1"/>
        <end position="88"/>
    </location>
</feature>